<keyword evidence="10 23" id="KW-0418">Kinase</keyword>
<accession>A0A0K9NQ21</accession>
<feature type="chain" id="PRO_5005527281" description="non-specific serine/threonine protein kinase" evidence="21">
    <location>
        <begin position="25"/>
        <end position="906"/>
    </location>
</feature>
<evidence type="ECO:0000256" key="1">
    <source>
        <dbReference type="ARBA" id="ARBA00004251"/>
    </source>
</evidence>
<keyword evidence="14" id="KW-0325">Glycoprotein</keyword>
<dbReference type="InterPro" id="IPR000719">
    <property type="entry name" value="Prot_kinase_dom"/>
</dbReference>
<evidence type="ECO:0000256" key="16">
    <source>
        <dbReference type="ARBA" id="ARBA00047899"/>
    </source>
</evidence>
<evidence type="ECO:0000256" key="5">
    <source>
        <dbReference type="ARBA" id="ARBA00022553"/>
    </source>
</evidence>
<dbReference type="InterPro" id="IPR008271">
    <property type="entry name" value="Ser/Thr_kinase_AS"/>
</dbReference>
<dbReference type="GO" id="GO:0005524">
    <property type="term" value="F:ATP binding"/>
    <property type="evidence" value="ECO:0007669"/>
    <property type="project" value="UniProtKB-UniRule"/>
</dbReference>
<sequence length="906" mass="100447">MVPCRFHRLLLILFGVLLSSLSSSQVCFVFAANTTTNSSTFDLADNLLINCGASGHSQDLYERSWVGDDGSKFALTSLKRSSVDTTTELNDAHRIPFESARFFKSNFTYSFPVSEGRKFVRLHFYPGNYTNHVDSLARFSVTCGKFTLFNNFSTSQTALAAAREIHQDNDQAPTYQHISREFSIDVLASSLFLNLTFAPSSNLSNSYAFINGIEIVSIPDIFDSKDNSLVGQNIPFTFAPDSAFETMYRLNVGGKYLSPLEDSNLTREWFDGSTYIYGAALGVAYEKDPNVTIKYPDSMSTYIAPVGVYETARSMGADLQTNKNYNLTWILTVDPGFYYMVRLHFCEILYPITKQNQRVFNIYINNQTAFENADVIAWSGGIGIPNYQDYVILVQGSTRVDLWIAFHPSDANKPEYFDAILNGMEIFKLSTTGQNNLAGPNPIPKPIPKQSDQNSSTKQKSKNSAIIGGVVGGVVFMVLLVLFLTICCRRQGKQQSKESNGSDAPWLPFSLYGNSLSTGSAKTNATGSNASSIPSNLCRHFSILEIEAATNNFDESLLLGVGGFGKVYRGSIDNGSTMVAIKRANPMSEQGVHEFQTEIEMLSKLRHRHLVSLIGYCEDNCEMILVYDYMAHGTLREHLYKTEKPPLPWKQRLEICVGAARGLHYLHTGAKHTIIHRDVKTTNILLDEKWVAKVSDFGLSKTGPTLDNTHVSTVVKGSFGYLDPEYFRRQQLTDKSDVYSFGVVLFEVLCARPVLNQKLPKEQMSLAEWALHCQKKGVLDQLIDPYLKGKIAPQCLKKFAETAEKCLSDNGIERPAMGDVLWNLEFALQLQESAENSGEVVNGSGCKEDSPLLMQKKNSMDSKTSDSTTNTDSMTSSMGVQSMASVSSDGLTPSAVFSQIMDPKGR</sequence>
<evidence type="ECO:0000256" key="4">
    <source>
        <dbReference type="ARBA" id="ARBA00022527"/>
    </source>
</evidence>
<evidence type="ECO:0000259" key="22">
    <source>
        <dbReference type="PROSITE" id="PS50011"/>
    </source>
</evidence>
<dbReference type="EC" id="2.7.11.1" evidence="2"/>
<evidence type="ECO:0000256" key="2">
    <source>
        <dbReference type="ARBA" id="ARBA00012513"/>
    </source>
</evidence>
<keyword evidence="13 20" id="KW-0472">Membrane</keyword>
<dbReference type="FunFam" id="2.60.120.430:FF:000007">
    <property type="entry name" value="FERONIA receptor-like kinase"/>
    <property type="match status" value="1"/>
</dbReference>
<comment type="catalytic activity">
    <reaction evidence="16">
        <text>L-threonyl-[protein] + ATP = O-phospho-L-threonyl-[protein] + ADP + H(+)</text>
        <dbReference type="Rhea" id="RHEA:46608"/>
        <dbReference type="Rhea" id="RHEA-COMP:11060"/>
        <dbReference type="Rhea" id="RHEA-COMP:11605"/>
        <dbReference type="ChEBI" id="CHEBI:15378"/>
        <dbReference type="ChEBI" id="CHEBI:30013"/>
        <dbReference type="ChEBI" id="CHEBI:30616"/>
        <dbReference type="ChEBI" id="CHEBI:61977"/>
        <dbReference type="ChEBI" id="CHEBI:456216"/>
        <dbReference type="EC" id="2.7.11.1"/>
    </reaction>
</comment>
<keyword evidence="6" id="KW-0808">Transferase</keyword>
<comment type="caution">
    <text evidence="23">The sequence shown here is derived from an EMBL/GenBank/DDBJ whole genome shotgun (WGS) entry which is preliminary data.</text>
</comment>
<evidence type="ECO:0000313" key="23">
    <source>
        <dbReference type="EMBL" id="KMZ58698.1"/>
    </source>
</evidence>
<feature type="signal peptide" evidence="21">
    <location>
        <begin position="1"/>
        <end position="24"/>
    </location>
</feature>
<evidence type="ECO:0000256" key="12">
    <source>
        <dbReference type="ARBA" id="ARBA00022989"/>
    </source>
</evidence>
<evidence type="ECO:0000313" key="24">
    <source>
        <dbReference type="Proteomes" id="UP000036987"/>
    </source>
</evidence>
<proteinExistence type="predicted"/>
<evidence type="ECO:0000256" key="21">
    <source>
        <dbReference type="SAM" id="SignalP"/>
    </source>
</evidence>
<dbReference type="GO" id="GO:0004674">
    <property type="term" value="F:protein serine/threonine kinase activity"/>
    <property type="evidence" value="ECO:0007669"/>
    <property type="project" value="UniProtKB-KW"/>
</dbReference>
<reference evidence="24" key="1">
    <citation type="journal article" date="2016" name="Nature">
        <title>The genome of the seagrass Zostera marina reveals angiosperm adaptation to the sea.</title>
        <authorList>
            <person name="Olsen J.L."/>
            <person name="Rouze P."/>
            <person name="Verhelst B."/>
            <person name="Lin Y.-C."/>
            <person name="Bayer T."/>
            <person name="Collen J."/>
            <person name="Dattolo E."/>
            <person name="De Paoli E."/>
            <person name="Dittami S."/>
            <person name="Maumus F."/>
            <person name="Michel G."/>
            <person name="Kersting A."/>
            <person name="Lauritano C."/>
            <person name="Lohaus R."/>
            <person name="Toepel M."/>
            <person name="Tonon T."/>
            <person name="Vanneste K."/>
            <person name="Amirebrahimi M."/>
            <person name="Brakel J."/>
            <person name="Bostroem C."/>
            <person name="Chovatia M."/>
            <person name="Grimwood J."/>
            <person name="Jenkins J.W."/>
            <person name="Jueterbock A."/>
            <person name="Mraz A."/>
            <person name="Stam W.T."/>
            <person name="Tice H."/>
            <person name="Bornberg-Bauer E."/>
            <person name="Green P.J."/>
            <person name="Pearson G.A."/>
            <person name="Procaccini G."/>
            <person name="Duarte C.M."/>
            <person name="Schmutz J."/>
            <person name="Reusch T.B.H."/>
            <person name="Van de Peer Y."/>
        </authorList>
    </citation>
    <scope>NUCLEOTIDE SEQUENCE [LARGE SCALE GENOMIC DNA]</scope>
    <source>
        <strain evidence="24">cv. Finnish</strain>
    </source>
</reference>
<evidence type="ECO:0000256" key="3">
    <source>
        <dbReference type="ARBA" id="ARBA00022475"/>
    </source>
</evidence>
<keyword evidence="11 18" id="KW-0067">ATP-binding</keyword>
<feature type="region of interest" description="Disordered" evidence="19">
    <location>
        <begin position="838"/>
        <end position="890"/>
    </location>
</feature>
<dbReference type="PANTHER" id="PTHR34590:SF5">
    <property type="entry name" value="OS04G0586500 PROTEIN"/>
    <property type="match status" value="1"/>
</dbReference>
<evidence type="ECO:0000256" key="8">
    <source>
        <dbReference type="ARBA" id="ARBA00022729"/>
    </source>
</evidence>
<evidence type="ECO:0000256" key="6">
    <source>
        <dbReference type="ARBA" id="ARBA00022679"/>
    </source>
</evidence>
<dbReference type="OrthoDB" id="1903759at2759"/>
<dbReference type="InterPro" id="IPR049328">
    <property type="entry name" value="TM_ErbB1"/>
</dbReference>
<dbReference type="Pfam" id="PF12819">
    <property type="entry name" value="Malectin_like"/>
    <property type="match status" value="1"/>
</dbReference>
<dbReference type="PROSITE" id="PS00107">
    <property type="entry name" value="PROTEIN_KINASE_ATP"/>
    <property type="match status" value="1"/>
</dbReference>
<evidence type="ECO:0000256" key="15">
    <source>
        <dbReference type="ARBA" id="ARBA00023279"/>
    </source>
</evidence>
<protein>
    <recommendedName>
        <fullName evidence="2">non-specific serine/threonine protein kinase</fullName>
        <ecNumber evidence="2">2.7.11.1</ecNumber>
    </recommendedName>
</protein>
<keyword evidence="9 18" id="KW-0547">Nucleotide-binding</keyword>
<keyword evidence="8 21" id="KW-0732">Signal</keyword>
<gene>
    <name evidence="23" type="ORF">ZOSMA_74G00390</name>
</gene>
<dbReference type="AlphaFoldDB" id="A0A0K9NQ21"/>
<dbReference type="GO" id="GO:0004714">
    <property type="term" value="F:transmembrane receptor protein tyrosine kinase activity"/>
    <property type="evidence" value="ECO:0007669"/>
    <property type="project" value="InterPro"/>
</dbReference>
<dbReference type="Gene3D" id="1.20.5.510">
    <property type="entry name" value="Single helix bin"/>
    <property type="match status" value="1"/>
</dbReference>
<dbReference type="PROSITE" id="PS00108">
    <property type="entry name" value="PROTEIN_KINASE_ST"/>
    <property type="match status" value="1"/>
</dbReference>
<dbReference type="InterPro" id="IPR024788">
    <property type="entry name" value="Malectin-like_Carb-bd_dom"/>
</dbReference>
<evidence type="ECO:0000256" key="9">
    <source>
        <dbReference type="ARBA" id="ARBA00022741"/>
    </source>
</evidence>
<dbReference type="STRING" id="29655.A0A0K9NQ21"/>
<dbReference type="PROSITE" id="PS50011">
    <property type="entry name" value="PROTEIN_KINASE_DOM"/>
    <property type="match status" value="1"/>
</dbReference>
<evidence type="ECO:0000256" key="7">
    <source>
        <dbReference type="ARBA" id="ARBA00022692"/>
    </source>
</evidence>
<dbReference type="FunFam" id="3.30.200.20:FF:000645">
    <property type="entry name" value="Receptor-like protein kinase FERONIA"/>
    <property type="match status" value="1"/>
</dbReference>
<dbReference type="GO" id="GO:0005886">
    <property type="term" value="C:plasma membrane"/>
    <property type="evidence" value="ECO:0000318"/>
    <property type="project" value="GO_Central"/>
</dbReference>
<evidence type="ECO:0000256" key="19">
    <source>
        <dbReference type="SAM" id="MobiDB-lite"/>
    </source>
</evidence>
<keyword evidence="12 20" id="KW-1133">Transmembrane helix</keyword>
<keyword evidence="7 20" id="KW-0812">Transmembrane</keyword>
<dbReference type="OMA" id="ECFRKFA"/>
<feature type="region of interest" description="Disordered" evidence="19">
    <location>
        <begin position="438"/>
        <end position="460"/>
    </location>
</feature>
<keyword evidence="15" id="KW-0278">Fertilization</keyword>
<dbReference type="PANTHER" id="PTHR34590">
    <property type="entry name" value="OS03G0124300 PROTEIN-RELATED"/>
    <property type="match status" value="1"/>
</dbReference>
<evidence type="ECO:0000256" key="18">
    <source>
        <dbReference type="PROSITE-ProRule" id="PRU10141"/>
    </source>
</evidence>
<keyword evidence="3" id="KW-1003">Cell membrane</keyword>
<feature type="binding site" evidence="18">
    <location>
        <position position="582"/>
    </location>
    <ligand>
        <name>ATP</name>
        <dbReference type="ChEBI" id="CHEBI:30616"/>
    </ligand>
</feature>
<evidence type="ECO:0000256" key="17">
    <source>
        <dbReference type="ARBA" id="ARBA00048679"/>
    </source>
</evidence>
<organism evidence="23 24">
    <name type="scientific">Zostera marina</name>
    <name type="common">Eelgrass</name>
    <dbReference type="NCBI Taxonomy" id="29655"/>
    <lineage>
        <taxon>Eukaryota</taxon>
        <taxon>Viridiplantae</taxon>
        <taxon>Streptophyta</taxon>
        <taxon>Embryophyta</taxon>
        <taxon>Tracheophyta</taxon>
        <taxon>Spermatophyta</taxon>
        <taxon>Magnoliopsida</taxon>
        <taxon>Liliopsida</taxon>
        <taxon>Zosteraceae</taxon>
        <taxon>Zostera</taxon>
    </lineage>
</organism>
<feature type="compositionally biased region" description="Low complexity" evidence="19">
    <location>
        <begin position="449"/>
        <end position="460"/>
    </location>
</feature>
<feature type="domain" description="Protein kinase" evidence="22">
    <location>
        <begin position="553"/>
        <end position="827"/>
    </location>
</feature>
<dbReference type="GO" id="GO:0004672">
    <property type="term" value="F:protein kinase activity"/>
    <property type="evidence" value="ECO:0000318"/>
    <property type="project" value="GO_Central"/>
</dbReference>
<dbReference type="InterPro" id="IPR017441">
    <property type="entry name" value="Protein_kinase_ATP_BS"/>
</dbReference>
<dbReference type="Pfam" id="PF07714">
    <property type="entry name" value="PK_Tyr_Ser-Thr"/>
    <property type="match status" value="1"/>
</dbReference>
<dbReference type="InterPro" id="IPR001245">
    <property type="entry name" value="Ser-Thr/Tyr_kinase_cat_dom"/>
</dbReference>
<feature type="transmembrane region" description="Helical" evidence="20">
    <location>
        <begin position="465"/>
        <end position="487"/>
    </location>
</feature>
<keyword evidence="5" id="KW-0597">Phosphoprotein</keyword>
<dbReference type="Pfam" id="PF21314">
    <property type="entry name" value="TM_ErbB1"/>
    <property type="match status" value="1"/>
</dbReference>
<dbReference type="FunFam" id="1.10.510.10:FF:000058">
    <property type="entry name" value="Receptor-like protein kinase FERONIA"/>
    <property type="match status" value="1"/>
</dbReference>
<evidence type="ECO:0000256" key="13">
    <source>
        <dbReference type="ARBA" id="ARBA00023136"/>
    </source>
</evidence>
<feature type="compositionally biased region" description="Polar residues" evidence="19">
    <location>
        <begin position="879"/>
        <end position="890"/>
    </location>
</feature>
<dbReference type="InterPro" id="IPR011009">
    <property type="entry name" value="Kinase-like_dom_sf"/>
</dbReference>
<dbReference type="FunFam" id="2.60.120.430:FF:000003">
    <property type="entry name" value="FERONIA receptor-like kinase"/>
    <property type="match status" value="1"/>
</dbReference>
<dbReference type="EMBL" id="LFYR01001898">
    <property type="protein sequence ID" value="KMZ58698.1"/>
    <property type="molecule type" value="Genomic_DNA"/>
</dbReference>
<evidence type="ECO:0000256" key="14">
    <source>
        <dbReference type="ARBA" id="ARBA00023180"/>
    </source>
</evidence>
<dbReference type="CDD" id="cd14066">
    <property type="entry name" value="STKc_IRAK"/>
    <property type="match status" value="1"/>
</dbReference>
<name>A0A0K9NQ21_ZOSMR</name>
<dbReference type="Gene3D" id="2.60.120.430">
    <property type="entry name" value="Galactose-binding lectin"/>
    <property type="match status" value="2"/>
</dbReference>
<evidence type="ECO:0000256" key="20">
    <source>
        <dbReference type="SAM" id="Phobius"/>
    </source>
</evidence>
<dbReference type="Proteomes" id="UP000036987">
    <property type="component" value="Unassembled WGS sequence"/>
</dbReference>
<comment type="catalytic activity">
    <reaction evidence="17">
        <text>L-seryl-[protein] + ATP = O-phospho-L-seryl-[protein] + ADP + H(+)</text>
        <dbReference type="Rhea" id="RHEA:17989"/>
        <dbReference type="Rhea" id="RHEA-COMP:9863"/>
        <dbReference type="Rhea" id="RHEA-COMP:11604"/>
        <dbReference type="ChEBI" id="CHEBI:15378"/>
        <dbReference type="ChEBI" id="CHEBI:29999"/>
        <dbReference type="ChEBI" id="CHEBI:30616"/>
        <dbReference type="ChEBI" id="CHEBI:83421"/>
        <dbReference type="ChEBI" id="CHEBI:456216"/>
        <dbReference type="EC" id="2.7.11.1"/>
    </reaction>
</comment>
<dbReference type="Gene3D" id="1.10.510.10">
    <property type="entry name" value="Transferase(Phosphotransferase) domain 1"/>
    <property type="match status" value="1"/>
</dbReference>
<keyword evidence="24" id="KW-1185">Reference proteome</keyword>
<dbReference type="InterPro" id="IPR045272">
    <property type="entry name" value="ANXUR1/2-like"/>
</dbReference>
<comment type="subcellular location">
    <subcellularLocation>
        <location evidence="1">Cell membrane</location>
        <topology evidence="1">Single-pass type I membrane protein</topology>
    </subcellularLocation>
</comment>
<keyword evidence="4" id="KW-0723">Serine/threonine-protein kinase</keyword>
<evidence type="ECO:0000256" key="10">
    <source>
        <dbReference type="ARBA" id="ARBA00022777"/>
    </source>
</evidence>
<evidence type="ECO:0000256" key="11">
    <source>
        <dbReference type="ARBA" id="ARBA00022840"/>
    </source>
</evidence>
<dbReference type="SUPFAM" id="SSF56112">
    <property type="entry name" value="Protein kinase-like (PK-like)"/>
    <property type="match status" value="1"/>
</dbReference>
<dbReference type="Gene3D" id="3.30.200.20">
    <property type="entry name" value="Phosphorylase Kinase, domain 1"/>
    <property type="match status" value="1"/>
</dbReference>
<feature type="compositionally biased region" description="Low complexity" evidence="19">
    <location>
        <begin position="865"/>
        <end position="878"/>
    </location>
</feature>
<dbReference type="SMART" id="SM00220">
    <property type="entry name" value="S_TKc"/>
    <property type="match status" value="1"/>
</dbReference>